<keyword evidence="1" id="KW-0963">Cytoplasm</keyword>
<proteinExistence type="inferred from homology"/>
<comment type="caution">
    <text evidence="6">The sequence shown here is derived from an EMBL/GenBank/DDBJ whole genome shotgun (WGS) entry which is preliminary data.</text>
</comment>
<dbReference type="HAMAP" id="MF_00651">
    <property type="entry name" value="Nuclease_YqgF"/>
    <property type="match status" value="1"/>
</dbReference>
<evidence type="ECO:0000256" key="1">
    <source>
        <dbReference type="ARBA" id="ARBA00022490"/>
    </source>
</evidence>
<keyword evidence="4 6" id="KW-0378">Hydrolase</keyword>
<dbReference type="GO" id="GO:0016787">
    <property type="term" value="F:hydrolase activity"/>
    <property type="evidence" value="ECO:0007669"/>
    <property type="project" value="UniProtKB-KW"/>
</dbReference>
<protein>
    <submittedName>
        <fullName evidence="6">Putative holliday junction resolvase</fullName>
        <ecNumber evidence="6">3.1.-.-</ecNumber>
    </submittedName>
</protein>
<organism evidence="6">
    <name type="scientific">mine drainage metagenome</name>
    <dbReference type="NCBI Taxonomy" id="410659"/>
    <lineage>
        <taxon>unclassified sequences</taxon>
        <taxon>metagenomes</taxon>
        <taxon>ecological metagenomes</taxon>
    </lineage>
</organism>
<name>A0A1J5RSW1_9ZZZZ</name>
<evidence type="ECO:0000313" key="6">
    <source>
        <dbReference type="EMBL" id="OIQ92563.1"/>
    </source>
</evidence>
<evidence type="ECO:0000256" key="3">
    <source>
        <dbReference type="ARBA" id="ARBA00022722"/>
    </source>
</evidence>
<dbReference type="SMART" id="SM00732">
    <property type="entry name" value="YqgFc"/>
    <property type="match status" value="1"/>
</dbReference>
<keyword evidence="3" id="KW-0540">Nuclease</keyword>
<dbReference type="AlphaFoldDB" id="A0A1J5RSW1"/>
<evidence type="ECO:0000256" key="4">
    <source>
        <dbReference type="ARBA" id="ARBA00022801"/>
    </source>
</evidence>
<dbReference type="GO" id="GO:0004518">
    <property type="term" value="F:nuclease activity"/>
    <property type="evidence" value="ECO:0007669"/>
    <property type="project" value="UniProtKB-KW"/>
</dbReference>
<dbReference type="EMBL" id="MLJW01000228">
    <property type="protein sequence ID" value="OIQ92563.1"/>
    <property type="molecule type" value="Genomic_DNA"/>
</dbReference>
<dbReference type="EC" id="3.1.-.-" evidence="6"/>
<sequence length="147" mass="16292">MPEAGTVLAFDFGVKRIGVAVGETLLGRARALATIAAEDNDTRFGEIARLIGEWQPQQLVLGLPLAEDGTEHELTARARRFARQLEGRFRLPVIQIDERYSSREADARLAARGLSWQARKHAVDAEAAQIILQDYFDARVDDRAHAA</sequence>
<dbReference type="InterPro" id="IPR005227">
    <property type="entry name" value="YqgF"/>
</dbReference>
<dbReference type="InterPro" id="IPR012337">
    <property type="entry name" value="RNaseH-like_sf"/>
</dbReference>
<dbReference type="NCBIfam" id="TIGR00250">
    <property type="entry name" value="RNAse_H_YqgF"/>
    <property type="match status" value="1"/>
</dbReference>
<dbReference type="CDD" id="cd16964">
    <property type="entry name" value="YqgF"/>
    <property type="match status" value="1"/>
</dbReference>
<feature type="domain" description="YqgF/RNase H-like" evidence="5">
    <location>
        <begin position="5"/>
        <end position="105"/>
    </location>
</feature>
<keyword evidence="2" id="KW-0690">Ribosome biogenesis</keyword>
<evidence type="ECO:0000259" key="5">
    <source>
        <dbReference type="SMART" id="SM00732"/>
    </source>
</evidence>
<dbReference type="Gene3D" id="3.30.420.140">
    <property type="entry name" value="YqgF/RNase H-like domain"/>
    <property type="match status" value="1"/>
</dbReference>
<dbReference type="GO" id="GO:0000967">
    <property type="term" value="P:rRNA 5'-end processing"/>
    <property type="evidence" value="ECO:0007669"/>
    <property type="project" value="TreeGrafter"/>
</dbReference>
<accession>A0A1J5RSW1</accession>
<dbReference type="PANTHER" id="PTHR33317:SF4">
    <property type="entry name" value="POLYNUCLEOTIDYL TRANSFERASE, RIBONUCLEASE H-LIKE SUPERFAMILY PROTEIN"/>
    <property type="match status" value="1"/>
</dbReference>
<gene>
    <name evidence="6" type="primary">yqgF_5</name>
    <name evidence="6" type="ORF">GALL_254720</name>
</gene>
<dbReference type="PANTHER" id="PTHR33317">
    <property type="entry name" value="POLYNUCLEOTIDYL TRANSFERASE, RIBONUCLEASE H-LIKE SUPERFAMILY PROTEIN"/>
    <property type="match status" value="1"/>
</dbReference>
<reference evidence="6" key="1">
    <citation type="submission" date="2016-10" db="EMBL/GenBank/DDBJ databases">
        <title>Sequence of Gallionella enrichment culture.</title>
        <authorList>
            <person name="Poehlein A."/>
            <person name="Muehling M."/>
            <person name="Daniel R."/>
        </authorList>
    </citation>
    <scope>NUCLEOTIDE SEQUENCE</scope>
</reference>
<dbReference type="Pfam" id="PF03652">
    <property type="entry name" value="RuvX"/>
    <property type="match status" value="1"/>
</dbReference>
<evidence type="ECO:0000256" key="2">
    <source>
        <dbReference type="ARBA" id="ARBA00022517"/>
    </source>
</evidence>
<dbReference type="InterPro" id="IPR037027">
    <property type="entry name" value="YqgF/RNaseH-like_dom_sf"/>
</dbReference>
<dbReference type="GO" id="GO:0005829">
    <property type="term" value="C:cytosol"/>
    <property type="evidence" value="ECO:0007669"/>
    <property type="project" value="TreeGrafter"/>
</dbReference>
<dbReference type="SUPFAM" id="SSF53098">
    <property type="entry name" value="Ribonuclease H-like"/>
    <property type="match status" value="1"/>
</dbReference>
<dbReference type="InterPro" id="IPR006641">
    <property type="entry name" value="YqgF/RNaseH-like_dom"/>
</dbReference>